<dbReference type="eggNOG" id="COG1073">
    <property type="taxonomic scope" value="Bacteria"/>
</dbReference>
<organism evidence="2 3">
    <name type="scientific">Caballeronia grimmiae</name>
    <dbReference type="NCBI Taxonomy" id="1071679"/>
    <lineage>
        <taxon>Bacteria</taxon>
        <taxon>Pseudomonadati</taxon>
        <taxon>Pseudomonadota</taxon>
        <taxon>Betaproteobacteria</taxon>
        <taxon>Burkholderiales</taxon>
        <taxon>Burkholderiaceae</taxon>
        <taxon>Caballeronia</taxon>
    </lineage>
</organism>
<dbReference type="Proteomes" id="UP000027439">
    <property type="component" value="Unassembled WGS sequence"/>
</dbReference>
<proteinExistence type="predicted"/>
<dbReference type="InterPro" id="IPR029058">
    <property type="entry name" value="AB_hydrolase_fold"/>
</dbReference>
<reference evidence="2 3" key="1">
    <citation type="submission" date="2014-03" db="EMBL/GenBank/DDBJ databases">
        <title>Draft Genome Sequences of Four Burkholderia Strains.</title>
        <authorList>
            <person name="Liu X.Y."/>
            <person name="Li C.X."/>
            <person name="Xu J.H."/>
        </authorList>
    </citation>
    <scope>NUCLEOTIDE SEQUENCE [LARGE SCALE GENOMIC DNA]</scope>
    <source>
        <strain evidence="2 3">R27</strain>
    </source>
</reference>
<dbReference type="STRING" id="1071679.BG57_30490"/>
<gene>
    <name evidence="2" type="ORF">BG57_30490</name>
</gene>
<protein>
    <recommendedName>
        <fullName evidence="1">Serine aminopeptidase S33 domain-containing protein</fullName>
    </recommendedName>
</protein>
<dbReference type="SUPFAM" id="SSF53474">
    <property type="entry name" value="alpha/beta-Hydrolases"/>
    <property type="match status" value="1"/>
</dbReference>
<dbReference type="OrthoDB" id="9777090at2"/>
<evidence type="ECO:0000313" key="2">
    <source>
        <dbReference type="EMBL" id="KDR25485.1"/>
    </source>
</evidence>
<dbReference type="Pfam" id="PF12146">
    <property type="entry name" value="Hydrolase_4"/>
    <property type="match status" value="1"/>
</dbReference>
<dbReference type="PANTHER" id="PTHR12277">
    <property type="entry name" value="ALPHA/BETA HYDROLASE DOMAIN-CONTAINING PROTEIN"/>
    <property type="match status" value="1"/>
</dbReference>
<name>A0A069NAV5_9BURK</name>
<comment type="caution">
    <text evidence="2">The sequence shown here is derived from an EMBL/GenBank/DDBJ whole genome shotgun (WGS) entry which is preliminary data.</text>
</comment>
<dbReference type="Gene3D" id="3.40.50.1820">
    <property type="entry name" value="alpha/beta hydrolase"/>
    <property type="match status" value="1"/>
</dbReference>
<accession>A0A069NAV5</accession>
<evidence type="ECO:0000313" key="3">
    <source>
        <dbReference type="Proteomes" id="UP000027439"/>
    </source>
</evidence>
<feature type="domain" description="Serine aminopeptidase S33" evidence="1">
    <location>
        <begin position="75"/>
        <end position="177"/>
    </location>
</feature>
<dbReference type="InterPro" id="IPR022742">
    <property type="entry name" value="Hydrolase_4"/>
</dbReference>
<dbReference type="EMBL" id="JFHE01000074">
    <property type="protein sequence ID" value="KDR25485.1"/>
    <property type="molecule type" value="Genomic_DNA"/>
</dbReference>
<dbReference type="PANTHER" id="PTHR12277:SF81">
    <property type="entry name" value="PROTEIN ABHD13"/>
    <property type="match status" value="1"/>
</dbReference>
<sequence>MMELLGLLLAAIALAYLAALGALYWLQGRLVYPLEQTQTIVDATLDAHTQSISVRTQDGLDLIARYRAPPDAASPTILLFHGNGEDLTQRAHIALELIEAGYGVLLAEYRGYGGNPGKPHEAGLYADARAAYAYAAERSRSIVLHGYSLGSGVAVQLASECRIDALILEAPFTSIVDVAAARFRLFPVRYLARDRYDNLAKIASIHAPLLIYGGTRDFVIPPAHFQRLFDAAKGDKHLAFIEGADHIDVWTKGGRTHVMQFLASLKARDRQKVHGAD</sequence>
<dbReference type="AlphaFoldDB" id="A0A069NAV5"/>
<evidence type="ECO:0000259" key="1">
    <source>
        <dbReference type="Pfam" id="PF12146"/>
    </source>
</evidence>